<sequence>MKYWFNTITYSKFINDFLSYWIEIHSPCFITLRR</sequence>
<evidence type="ECO:0000313" key="1">
    <source>
        <dbReference type="EMBL" id="VDP83281.1"/>
    </source>
</evidence>
<dbReference type="Proteomes" id="UP000269396">
    <property type="component" value="Unassembled WGS sequence"/>
</dbReference>
<dbReference type="AlphaFoldDB" id="A0A3P8GKH9"/>
<accession>A0A3P8GKH9</accession>
<dbReference type="EMBL" id="UZAL01045256">
    <property type="protein sequence ID" value="VDP83281.1"/>
    <property type="molecule type" value="Genomic_DNA"/>
</dbReference>
<organism evidence="1 2">
    <name type="scientific">Schistosoma mattheei</name>
    <dbReference type="NCBI Taxonomy" id="31246"/>
    <lineage>
        <taxon>Eukaryota</taxon>
        <taxon>Metazoa</taxon>
        <taxon>Spiralia</taxon>
        <taxon>Lophotrochozoa</taxon>
        <taxon>Platyhelminthes</taxon>
        <taxon>Trematoda</taxon>
        <taxon>Digenea</taxon>
        <taxon>Strigeidida</taxon>
        <taxon>Schistosomatoidea</taxon>
        <taxon>Schistosomatidae</taxon>
        <taxon>Schistosoma</taxon>
    </lineage>
</organism>
<evidence type="ECO:0000313" key="2">
    <source>
        <dbReference type="Proteomes" id="UP000269396"/>
    </source>
</evidence>
<name>A0A3P8GKH9_9TREM</name>
<reference evidence="1 2" key="1">
    <citation type="submission" date="2018-11" db="EMBL/GenBank/DDBJ databases">
        <authorList>
            <consortium name="Pathogen Informatics"/>
        </authorList>
    </citation>
    <scope>NUCLEOTIDE SEQUENCE [LARGE SCALE GENOMIC DNA]</scope>
    <source>
        <strain>Denwood</strain>
        <strain evidence="2">Zambia</strain>
    </source>
</reference>
<protein>
    <submittedName>
        <fullName evidence="1">Uncharacterized protein</fullName>
    </submittedName>
</protein>
<proteinExistence type="predicted"/>
<gene>
    <name evidence="1" type="ORF">SMTD_LOCUS20748</name>
</gene>
<keyword evidence="2" id="KW-1185">Reference proteome</keyword>